<dbReference type="EMBL" id="OU895880">
    <property type="protein sequence ID" value="CAG9812121.1"/>
    <property type="molecule type" value="Genomic_DNA"/>
</dbReference>
<dbReference type="SUPFAM" id="SSF46458">
    <property type="entry name" value="Globin-like"/>
    <property type="match status" value="1"/>
</dbReference>
<dbReference type="Proteomes" id="UP001153620">
    <property type="component" value="Chromosome 4"/>
</dbReference>
<gene>
    <name evidence="8" type="ORF">CHIRRI_LOCUS14926</name>
</gene>
<keyword evidence="5" id="KW-0408">Iron</keyword>
<dbReference type="InterPro" id="IPR000971">
    <property type="entry name" value="Globin"/>
</dbReference>
<dbReference type="GO" id="GO:0046872">
    <property type="term" value="F:metal ion binding"/>
    <property type="evidence" value="ECO:0007669"/>
    <property type="project" value="UniProtKB-KW"/>
</dbReference>
<evidence type="ECO:0000256" key="4">
    <source>
        <dbReference type="ARBA" id="ARBA00022723"/>
    </source>
</evidence>
<keyword evidence="4" id="KW-0479">Metal-binding</keyword>
<accession>A0A9N9S844</accession>
<dbReference type="InterPro" id="IPR044399">
    <property type="entry name" value="Mb-like_M"/>
</dbReference>
<dbReference type="OrthoDB" id="7779786at2759"/>
<dbReference type="GO" id="GO:0005344">
    <property type="term" value="F:oxygen carrier activity"/>
    <property type="evidence" value="ECO:0007669"/>
    <property type="project" value="UniProtKB-KW"/>
</dbReference>
<keyword evidence="2 6" id="KW-0349">Heme</keyword>
<dbReference type="GO" id="GO:0005576">
    <property type="term" value="C:extracellular region"/>
    <property type="evidence" value="ECO:0007669"/>
    <property type="project" value="InterPro"/>
</dbReference>
<organism evidence="8 9">
    <name type="scientific">Chironomus riparius</name>
    <dbReference type="NCBI Taxonomy" id="315576"/>
    <lineage>
        <taxon>Eukaryota</taxon>
        <taxon>Metazoa</taxon>
        <taxon>Ecdysozoa</taxon>
        <taxon>Arthropoda</taxon>
        <taxon>Hexapoda</taxon>
        <taxon>Insecta</taxon>
        <taxon>Pterygota</taxon>
        <taxon>Neoptera</taxon>
        <taxon>Endopterygota</taxon>
        <taxon>Diptera</taxon>
        <taxon>Nematocera</taxon>
        <taxon>Chironomoidea</taxon>
        <taxon>Chironomidae</taxon>
        <taxon>Chironominae</taxon>
        <taxon>Chironomus</taxon>
    </lineage>
</organism>
<dbReference type="GO" id="GO:0005833">
    <property type="term" value="C:hemoglobin complex"/>
    <property type="evidence" value="ECO:0007669"/>
    <property type="project" value="InterPro"/>
</dbReference>
<reference evidence="8" key="2">
    <citation type="submission" date="2022-10" db="EMBL/GenBank/DDBJ databases">
        <authorList>
            <consortium name="ENA_rothamsted_submissions"/>
            <consortium name="culmorum"/>
            <person name="King R."/>
        </authorList>
    </citation>
    <scope>NUCLEOTIDE SEQUENCE</scope>
</reference>
<evidence type="ECO:0000259" key="7">
    <source>
        <dbReference type="PROSITE" id="PS01033"/>
    </source>
</evidence>
<proteinExistence type="inferred from homology"/>
<keyword evidence="3 6" id="KW-0561">Oxygen transport</keyword>
<evidence type="ECO:0000313" key="8">
    <source>
        <dbReference type="EMBL" id="CAG9812121.1"/>
    </source>
</evidence>
<dbReference type="InterPro" id="IPR012292">
    <property type="entry name" value="Globin/Proto"/>
</dbReference>
<evidence type="ECO:0000256" key="3">
    <source>
        <dbReference type="ARBA" id="ARBA00022621"/>
    </source>
</evidence>
<name>A0A9N9S844_9DIPT</name>
<feature type="domain" description="Globin" evidence="7">
    <location>
        <begin position="183"/>
        <end position="331"/>
    </location>
</feature>
<dbReference type="GO" id="GO:0019825">
    <property type="term" value="F:oxygen binding"/>
    <property type="evidence" value="ECO:0007669"/>
    <property type="project" value="InterPro"/>
</dbReference>
<dbReference type="GO" id="GO:0020037">
    <property type="term" value="F:heme binding"/>
    <property type="evidence" value="ECO:0007669"/>
    <property type="project" value="InterPro"/>
</dbReference>
<dbReference type="PANTHER" id="PTHR47217">
    <property type="entry name" value="GLOBIN-LIKE PROTEIN"/>
    <property type="match status" value="1"/>
</dbReference>
<keyword evidence="1 6" id="KW-0813">Transport</keyword>
<evidence type="ECO:0000256" key="5">
    <source>
        <dbReference type="ARBA" id="ARBA00023004"/>
    </source>
</evidence>
<dbReference type="PANTHER" id="PTHR47217:SF1">
    <property type="entry name" value="GLOBIN-LIKE PROTEIN"/>
    <property type="match status" value="1"/>
</dbReference>
<keyword evidence="9" id="KW-1185">Reference proteome</keyword>
<evidence type="ECO:0000256" key="1">
    <source>
        <dbReference type="ARBA" id="ARBA00022448"/>
    </source>
</evidence>
<dbReference type="AlphaFoldDB" id="A0A9N9S844"/>
<evidence type="ECO:0000256" key="6">
    <source>
        <dbReference type="RuleBase" id="RU000356"/>
    </source>
</evidence>
<dbReference type="Gene3D" id="1.10.490.10">
    <property type="entry name" value="Globins"/>
    <property type="match status" value="1"/>
</dbReference>
<comment type="similarity">
    <text evidence="6">Belongs to the globin family.</text>
</comment>
<dbReference type="InterPro" id="IPR009050">
    <property type="entry name" value="Globin-like_sf"/>
</dbReference>
<dbReference type="PRINTS" id="PR00611">
    <property type="entry name" value="ERYTHCRUORIN"/>
</dbReference>
<dbReference type="InterPro" id="IPR002336">
    <property type="entry name" value="Erythrocruorin"/>
</dbReference>
<sequence>MNVLTTLYDLSYKQYVQKHWLEITEEEQIVLDVEKARIKQAMWDAFNVRVLEPRQGGAGSSDTGNVARKVLENPELLAKTLYLNEEIIKRICYVLNQIRSLEPVDDLDEFDRYCKETYRMFLTTYSWFKIPVTLHRALAHAKHYMEALPLPLGRMNQEMGNVVTNVQQIISGDKEPITPILKPLTERQIEIIKRTWAIPYSKPGDSGEIILYTYLEQYPNNQVKFQAFRNTPLVMLKGTPGFRSHASKIMDVFATAINALGTENGLPAIVSLVTETGKYHRRRGISKRNFVELRGVIIEILTAVCRLDDEGKQAWSDLMDVLYHIIFNVLDEAKKVPPKK</sequence>
<evidence type="ECO:0000256" key="2">
    <source>
        <dbReference type="ARBA" id="ARBA00022617"/>
    </source>
</evidence>
<reference evidence="8" key="1">
    <citation type="submission" date="2022-01" db="EMBL/GenBank/DDBJ databases">
        <authorList>
            <person name="King R."/>
        </authorList>
    </citation>
    <scope>NUCLEOTIDE SEQUENCE</scope>
</reference>
<dbReference type="PROSITE" id="PS01033">
    <property type="entry name" value="GLOBIN"/>
    <property type="match status" value="1"/>
</dbReference>
<dbReference type="Pfam" id="PF00042">
    <property type="entry name" value="Globin"/>
    <property type="match status" value="1"/>
</dbReference>
<dbReference type="CDD" id="cd01040">
    <property type="entry name" value="Mb-like"/>
    <property type="match status" value="1"/>
</dbReference>
<evidence type="ECO:0000313" key="9">
    <source>
        <dbReference type="Proteomes" id="UP001153620"/>
    </source>
</evidence>
<protein>
    <recommendedName>
        <fullName evidence="7">Globin domain-containing protein</fullName>
    </recommendedName>
</protein>